<comment type="caution">
    <text evidence="1">The sequence shown here is derived from an EMBL/GenBank/DDBJ whole genome shotgun (WGS) entry which is preliminary data.</text>
</comment>
<evidence type="ECO:0000313" key="2">
    <source>
        <dbReference type="Proteomes" id="UP000823960"/>
    </source>
</evidence>
<reference evidence="1" key="2">
    <citation type="journal article" date="2021" name="PeerJ">
        <title>Extensive microbial diversity within the chicken gut microbiome revealed by metagenomics and culture.</title>
        <authorList>
            <person name="Gilroy R."/>
            <person name="Ravi A."/>
            <person name="Getino M."/>
            <person name="Pursley I."/>
            <person name="Horton D.L."/>
            <person name="Alikhan N.F."/>
            <person name="Baker D."/>
            <person name="Gharbi K."/>
            <person name="Hall N."/>
            <person name="Watson M."/>
            <person name="Adriaenssens E.M."/>
            <person name="Foster-Nyarko E."/>
            <person name="Jarju S."/>
            <person name="Secka A."/>
            <person name="Antonio M."/>
            <person name="Oren A."/>
            <person name="Chaudhuri R.R."/>
            <person name="La Ragione R."/>
            <person name="Hildebrand F."/>
            <person name="Pallen M.J."/>
        </authorList>
    </citation>
    <scope>NUCLEOTIDE SEQUENCE</scope>
    <source>
        <strain evidence="1">1370</strain>
    </source>
</reference>
<name>A0A9D1NR64_9FIRM</name>
<dbReference type="Proteomes" id="UP000823960">
    <property type="component" value="Unassembled WGS sequence"/>
</dbReference>
<protein>
    <submittedName>
        <fullName evidence="1">YabP/YqfC family sporulation protein</fullName>
    </submittedName>
</protein>
<evidence type="ECO:0000313" key="1">
    <source>
        <dbReference type="EMBL" id="HIV10595.1"/>
    </source>
</evidence>
<reference evidence="1" key="1">
    <citation type="submission" date="2020-10" db="EMBL/GenBank/DDBJ databases">
        <authorList>
            <person name="Gilroy R."/>
        </authorList>
    </citation>
    <scope>NUCLEOTIDE SEQUENCE</scope>
    <source>
        <strain evidence="1">1370</strain>
    </source>
</reference>
<dbReference type="Pfam" id="PF07873">
    <property type="entry name" value="YabP"/>
    <property type="match status" value="1"/>
</dbReference>
<organism evidence="1 2">
    <name type="scientific">Candidatus Faeciplasma avium</name>
    <dbReference type="NCBI Taxonomy" id="2840798"/>
    <lineage>
        <taxon>Bacteria</taxon>
        <taxon>Bacillati</taxon>
        <taxon>Bacillota</taxon>
        <taxon>Clostridia</taxon>
        <taxon>Eubacteriales</taxon>
        <taxon>Oscillospiraceae</taxon>
        <taxon>Oscillospiraceae incertae sedis</taxon>
        <taxon>Candidatus Faeciplasma</taxon>
    </lineage>
</organism>
<dbReference type="Gene3D" id="2.60.40.2000">
    <property type="match status" value="1"/>
</dbReference>
<dbReference type="EMBL" id="DVOL01000036">
    <property type="protein sequence ID" value="HIV10595.1"/>
    <property type="molecule type" value="Genomic_DNA"/>
</dbReference>
<dbReference type="InterPro" id="IPR022476">
    <property type="entry name" value="Spore_YabP/YqfC"/>
</dbReference>
<proteinExistence type="predicted"/>
<gene>
    <name evidence="1" type="ORF">IAD28_02730</name>
</gene>
<sequence>MAEEAKALAGKKNNIILEERKKLSISGVTDVESFDDGRIMAFTTLGELEIKGSKLHVSEMSLESGEAVITGEIKSIVYGDKDRTRRLTLWGKLTR</sequence>
<accession>A0A9D1NR64</accession>
<dbReference type="AlphaFoldDB" id="A0A9D1NR64"/>
<dbReference type="InterPro" id="IPR038705">
    <property type="entry name" value="YabP_sf"/>
</dbReference>